<dbReference type="RefSeq" id="WP_308371463.1">
    <property type="nucleotide sequence ID" value="NZ_CP124545.1"/>
</dbReference>
<organism evidence="2 3">
    <name type="scientific">Rhodococcus erythropolis</name>
    <name type="common">Arthrobacter picolinophilus</name>
    <dbReference type="NCBI Taxonomy" id="1833"/>
    <lineage>
        <taxon>Bacteria</taxon>
        <taxon>Bacillati</taxon>
        <taxon>Actinomycetota</taxon>
        <taxon>Actinomycetes</taxon>
        <taxon>Mycobacteriales</taxon>
        <taxon>Nocardiaceae</taxon>
        <taxon>Rhodococcus</taxon>
        <taxon>Rhodococcus erythropolis group</taxon>
    </lineage>
</organism>
<protein>
    <submittedName>
        <fullName evidence="2">Uncharacterized protein</fullName>
    </submittedName>
</protein>
<dbReference type="Proteomes" id="UP001230933">
    <property type="component" value="Chromosome"/>
</dbReference>
<keyword evidence="2" id="KW-0614">Plasmid</keyword>
<dbReference type="EMBL" id="CP133191">
    <property type="protein sequence ID" value="WMN03179.1"/>
    <property type="molecule type" value="Genomic_DNA"/>
</dbReference>
<evidence type="ECO:0000313" key="3">
    <source>
        <dbReference type="Proteomes" id="UP001230933"/>
    </source>
</evidence>
<dbReference type="EMBL" id="CP124545">
    <property type="protein sequence ID" value="WMN01893.1"/>
    <property type="molecule type" value="Genomic_DNA"/>
</dbReference>
<dbReference type="AlphaFoldDB" id="A0AAX4A0E3"/>
<proteinExistence type="predicted"/>
<sequence length="40" mass="4190">MSEARAQVLLRALAIAVQESRMVTDAGGSKTKNADRSLGS</sequence>
<gene>
    <name evidence="1" type="ORF">QIE55_31835</name>
    <name evidence="2" type="ORF">QIE55_32780</name>
</gene>
<geneLocation type="plasmid" evidence="2 3">
    <name>pMGMM8_1</name>
</geneLocation>
<evidence type="ECO:0000313" key="1">
    <source>
        <dbReference type="EMBL" id="WMN01893.1"/>
    </source>
</evidence>
<reference evidence="2" key="1">
    <citation type="submission" date="2023-08" db="EMBL/GenBank/DDBJ databases">
        <title>Isolation and Characterization of Rhodococcus erythropolis MGMM8.</title>
        <authorList>
            <person name="Diabankana R.G.C."/>
            <person name="Afordoanyi D.M."/>
            <person name="Validov S.Z."/>
        </authorList>
    </citation>
    <scope>NUCLEOTIDE SEQUENCE</scope>
    <source>
        <strain evidence="2">MGMM8</strain>
        <plasmid evidence="2">pMGMM8_1</plasmid>
    </source>
</reference>
<dbReference type="Proteomes" id="UP001230933">
    <property type="component" value="Plasmid pMGMM8_1"/>
</dbReference>
<evidence type="ECO:0000313" key="2">
    <source>
        <dbReference type="EMBL" id="WMN03179.1"/>
    </source>
</evidence>
<name>A0AAX4A0E3_RHOER</name>
<accession>A0AAX4A0E3</accession>